<sequence length="73" mass="8069">MSGNKQAMDLKRDCRDLVHALAKTKLDGSPTQRLDALCLRPLLPRRRKLEGFLPTSAMMVEASAVLKCLALGF</sequence>
<evidence type="ECO:0000313" key="1">
    <source>
        <dbReference type="EMBL" id="KAI8556849.1"/>
    </source>
</evidence>
<dbReference type="EMBL" id="CM046392">
    <property type="protein sequence ID" value="KAI8556849.1"/>
    <property type="molecule type" value="Genomic_DNA"/>
</dbReference>
<evidence type="ECO:0000313" key="2">
    <source>
        <dbReference type="Proteomes" id="UP001062846"/>
    </source>
</evidence>
<proteinExistence type="predicted"/>
<protein>
    <submittedName>
        <fullName evidence="1">Uncharacterized protein</fullName>
    </submittedName>
</protein>
<gene>
    <name evidence="1" type="ORF">RHMOL_Rhmol05G0287500</name>
</gene>
<organism evidence="1 2">
    <name type="scientific">Rhododendron molle</name>
    <name type="common">Chinese azalea</name>
    <name type="synonym">Azalea mollis</name>
    <dbReference type="NCBI Taxonomy" id="49168"/>
    <lineage>
        <taxon>Eukaryota</taxon>
        <taxon>Viridiplantae</taxon>
        <taxon>Streptophyta</taxon>
        <taxon>Embryophyta</taxon>
        <taxon>Tracheophyta</taxon>
        <taxon>Spermatophyta</taxon>
        <taxon>Magnoliopsida</taxon>
        <taxon>eudicotyledons</taxon>
        <taxon>Gunneridae</taxon>
        <taxon>Pentapetalae</taxon>
        <taxon>asterids</taxon>
        <taxon>Ericales</taxon>
        <taxon>Ericaceae</taxon>
        <taxon>Ericoideae</taxon>
        <taxon>Rhodoreae</taxon>
        <taxon>Rhododendron</taxon>
    </lineage>
</organism>
<comment type="caution">
    <text evidence="1">The sequence shown here is derived from an EMBL/GenBank/DDBJ whole genome shotgun (WGS) entry which is preliminary data.</text>
</comment>
<reference evidence="1" key="1">
    <citation type="submission" date="2022-02" db="EMBL/GenBank/DDBJ databases">
        <title>Plant Genome Project.</title>
        <authorList>
            <person name="Zhang R.-G."/>
        </authorList>
    </citation>
    <scope>NUCLEOTIDE SEQUENCE</scope>
    <source>
        <strain evidence="1">AT1</strain>
    </source>
</reference>
<keyword evidence="2" id="KW-1185">Reference proteome</keyword>
<accession>A0ACC0NVF3</accession>
<name>A0ACC0NVF3_RHOML</name>
<dbReference type="Proteomes" id="UP001062846">
    <property type="component" value="Chromosome 5"/>
</dbReference>